<accession>A0A5D5APG3</accession>
<dbReference type="AlphaFoldDB" id="A0A5D5APG3"/>
<dbReference type="PANTHER" id="PTHR30006">
    <property type="entry name" value="THIAMINE-BINDING PERIPLASMIC PROTEIN-RELATED"/>
    <property type="match status" value="1"/>
</dbReference>
<organism evidence="3 4">
    <name type="scientific">Natrialba swarupiae</name>
    <dbReference type="NCBI Taxonomy" id="2448032"/>
    <lineage>
        <taxon>Archaea</taxon>
        <taxon>Methanobacteriati</taxon>
        <taxon>Methanobacteriota</taxon>
        <taxon>Stenosarchaea group</taxon>
        <taxon>Halobacteria</taxon>
        <taxon>Halobacteriales</taxon>
        <taxon>Natrialbaceae</taxon>
        <taxon>Natrialba</taxon>
    </lineage>
</organism>
<dbReference type="EMBL" id="VTAW01000001">
    <property type="protein sequence ID" value="TYT63709.1"/>
    <property type="molecule type" value="Genomic_DNA"/>
</dbReference>
<feature type="compositionally biased region" description="Acidic residues" evidence="2">
    <location>
        <begin position="27"/>
        <end position="47"/>
    </location>
</feature>
<sequence length="413" mass="46561">MRRRSFVRGVGAGSVIALSGCATRENGDEDEDDDSAAELPEDELEDDGGLRVATYSSMVAEETSAGRWLAEAFEAEFPDAEIDWVVPEAGIENYIQRAQLEAEMDADVYLGLTLPELVRVDESLSEPLFEPLERSRLENDDRISADLEFGDPDGRVLPYDVGYVSLVYDETVLEPPETFEDLLEPEYEDTLLAQDPRRSAPGRAFLLWTIATFGDEYLAYWKRLWENGVDVRPRWTDAYVDGYLEEARPMVVSYTTDRIGANLAERNLDRHQVATLDDAGYETVEGVAVFAETERRELAYEFVDFVLSSEAQAEIAVRNAQFPAIEDEYLTLGTEFTAFTRRPSESVRFTYDELRERLDGWLEAWDNEFGDQLEDTPIGETDDVSGVEENGGESDDVPAENETADDETDRDTD</sequence>
<feature type="compositionally biased region" description="Acidic residues" evidence="2">
    <location>
        <begin position="380"/>
        <end position="413"/>
    </location>
</feature>
<keyword evidence="4" id="KW-1185">Reference proteome</keyword>
<dbReference type="GO" id="GO:0030975">
    <property type="term" value="F:thiamine binding"/>
    <property type="evidence" value="ECO:0007669"/>
    <property type="project" value="InterPro"/>
</dbReference>
<proteinExistence type="predicted"/>
<keyword evidence="1" id="KW-0732">Signal</keyword>
<evidence type="ECO:0000313" key="4">
    <source>
        <dbReference type="Proteomes" id="UP000324104"/>
    </source>
</evidence>
<feature type="region of interest" description="Disordered" evidence="2">
    <location>
        <begin position="370"/>
        <end position="413"/>
    </location>
</feature>
<protein>
    <submittedName>
        <fullName evidence="3">Thiamine ABC transporter substrate-binding protein</fullName>
    </submittedName>
</protein>
<dbReference type="Pfam" id="PF13343">
    <property type="entry name" value="SBP_bac_6"/>
    <property type="match status" value="1"/>
</dbReference>
<dbReference type="Proteomes" id="UP000324104">
    <property type="component" value="Unassembled WGS sequence"/>
</dbReference>
<feature type="region of interest" description="Disordered" evidence="2">
    <location>
        <begin position="21"/>
        <end position="48"/>
    </location>
</feature>
<comment type="caution">
    <text evidence="3">The sequence shown here is derived from an EMBL/GenBank/DDBJ whole genome shotgun (WGS) entry which is preliminary data.</text>
</comment>
<evidence type="ECO:0000256" key="1">
    <source>
        <dbReference type="ARBA" id="ARBA00022729"/>
    </source>
</evidence>
<dbReference type="PROSITE" id="PS51257">
    <property type="entry name" value="PROKAR_LIPOPROTEIN"/>
    <property type="match status" value="1"/>
</dbReference>
<reference evidence="3 4" key="1">
    <citation type="submission" date="2019-08" db="EMBL/GenBank/DDBJ databases">
        <title>Archaea genome.</title>
        <authorList>
            <person name="Kajale S."/>
            <person name="Shouche Y."/>
            <person name="Deshpande N."/>
            <person name="Sharma A."/>
        </authorList>
    </citation>
    <scope>NUCLEOTIDE SEQUENCE [LARGE SCALE GENOMIC DNA]</scope>
    <source>
        <strain evidence="3 4">ESP3B_9</strain>
    </source>
</reference>
<dbReference type="Gene3D" id="3.40.190.10">
    <property type="entry name" value="Periplasmic binding protein-like II"/>
    <property type="match status" value="2"/>
</dbReference>
<dbReference type="RefSeq" id="WP_149079516.1">
    <property type="nucleotide sequence ID" value="NZ_VTAW01000001.1"/>
</dbReference>
<evidence type="ECO:0000256" key="2">
    <source>
        <dbReference type="SAM" id="MobiDB-lite"/>
    </source>
</evidence>
<dbReference type="NCBIfam" id="TIGR01254">
    <property type="entry name" value="sfuA"/>
    <property type="match status" value="1"/>
</dbReference>
<name>A0A5D5APG3_9EURY</name>
<dbReference type="SUPFAM" id="SSF53850">
    <property type="entry name" value="Periplasmic binding protein-like II"/>
    <property type="match status" value="1"/>
</dbReference>
<gene>
    <name evidence="3" type="ORF">FYC77_00320</name>
</gene>
<dbReference type="PANTHER" id="PTHR30006:SF2">
    <property type="entry name" value="ABC TRANSPORTER SUBSTRATE-BINDING PROTEIN"/>
    <property type="match status" value="1"/>
</dbReference>
<dbReference type="GO" id="GO:0015888">
    <property type="term" value="P:thiamine transport"/>
    <property type="evidence" value="ECO:0007669"/>
    <property type="project" value="InterPro"/>
</dbReference>
<evidence type="ECO:0000313" key="3">
    <source>
        <dbReference type="EMBL" id="TYT63709.1"/>
    </source>
</evidence>
<dbReference type="InterPro" id="IPR005948">
    <property type="entry name" value="ThiB-like"/>
</dbReference>